<keyword evidence="2" id="KW-0238">DNA-binding</keyword>
<name>A0ABW3HRD3_9BACL</name>
<dbReference type="InterPro" id="IPR018060">
    <property type="entry name" value="HTH_AraC"/>
</dbReference>
<dbReference type="Pfam" id="PF12833">
    <property type="entry name" value="HTH_18"/>
    <property type="match status" value="1"/>
</dbReference>
<comment type="caution">
    <text evidence="5">The sequence shown here is derived from an EMBL/GenBank/DDBJ whole genome shotgun (WGS) entry which is preliminary data.</text>
</comment>
<dbReference type="Proteomes" id="UP001596989">
    <property type="component" value="Unassembled WGS sequence"/>
</dbReference>
<keyword evidence="6" id="KW-1185">Reference proteome</keyword>
<dbReference type="InterPro" id="IPR018062">
    <property type="entry name" value="HTH_AraC-typ_CS"/>
</dbReference>
<dbReference type="PRINTS" id="PR00032">
    <property type="entry name" value="HTHARAC"/>
</dbReference>
<dbReference type="SUPFAM" id="SSF46689">
    <property type="entry name" value="Homeodomain-like"/>
    <property type="match status" value="2"/>
</dbReference>
<evidence type="ECO:0000256" key="3">
    <source>
        <dbReference type="ARBA" id="ARBA00023163"/>
    </source>
</evidence>
<sequence>MSLKDYGHERAEFLYHTPSEWEKSGQLWMVRGGRSIAKPSYQAGPKRMDCYSLHIVLEGELLFECDDKRITAGDGDLVCLFPDHTYSYRRSGECDRLRLSWLAFDGPGAAAMLQESGMTPDSPCLRERWSPALQALLDALFDHIRDRSHPGMPLQQSIRIQGELMHFFAELLEQPTTHPEQRSTGWLAQSLQHIELHATEGLTVEQLAAMAGMNRNYFSSAFSRHMGQSPLKVMTAIRMRKAAELLKGTDASITEIAYSLGYGNPFAFTRAFTRHYEQSPTAYRGQYRQ</sequence>
<dbReference type="Gene3D" id="1.10.10.60">
    <property type="entry name" value="Homeodomain-like"/>
    <property type="match status" value="2"/>
</dbReference>
<dbReference type="EMBL" id="JBHTJZ010000012">
    <property type="protein sequence ID" value="MFD0960077.1"/>
    <property type="molecule type" value="Genomic_DNA"/>
</dbReference>
<dbReference type="InterPro" id="IPR037923">
    <property type="entry name" value="HTH-like"/>
</dbReference>
<evidence type="ECO:0000256" key="1">
    <source>
        <dbReference type="ARBA" id="ARBA00023015"/>
    </source>
</evidence>
<feature type="domain" description="HTH araC/xylS-type" evidence="4">
    <location>
        <begin position="188"/>
        <end position="286"/>
    </location>
</feature>
<dbReference type="PANTHER" id="PTHR43280:SF2">
    <property type="entry name" value="HTH-TYPE TRANSCRIPTIONAL REGULATOR EXSA"/>
    <property type="match status" value="1"/>
</dbReference>
<evidence type="ECO:0000256" key="2">
    <source>
        <dbReference type="ARBA" id="ARBA00023125"/>
    </source>
</evidence>
<evidence type="ECO:0000313" key="6">
    <source>
        <dbReference type="Proteomes" id="UP001596989"/>
    </source>
</evidence>
<protein>
    <submittedName>
        <fullName evidence="5">AraC family transcriptional regulator</fullName>
    </submittedName>
</protein>
<dbReference type="PROSITE" id="PS01124">
    <property type="entry name" value="HTH_ARAC_FAMILY_2"/>
    <property type="match status" value="1"/>
</dbReference>
<accession>A0ABW3HRD3</accession>
<dbReference type="PROSITE" id="PS00041">
    <property type="entry name" value="HTH_ARAC_FAMILY_1"/>
    <property type="match status" value="1"/>
</dbReference>
<dbReference type="Pfam" id="PF02311">
    <property type="entry name" value="AraC_binding"/>
    <property type="match status" value="1"/>
</dbReference>
<gene>
    <name evidence="5" type="ORF">ACFQ2I_11790</name>
</gene>
<proteinExistence type="predicted"/>
<dbReference type="InterPro" id="IPR020449">
    <property type="entry name" value="Tscrpt_reg_AraC-type_HTH"/>
</dbReference>
<dbReference type="SMART" id="SM00342">
    <property type="entry name" value="HTH_ARAC"/>
    <property type="match status" value="1"/>
</dbReference>
<evidence type="ECO:0000313" key="5">
    <source>
        <dbReference type="EMBL" id="MFD0960077.1"/>
    </source>
</evidence>
<keyword evidence="3" id="KW-0804">Transcription</keyword>
<dbReference type="PANTHER" id="PTHR43280">
    <property type="entry name" value="ARAC-FAMILY TRANSCRIPTIONAL REGULATOR"/>
    <property type="match status" value="1"/>
</dbReference>
<reference evidence="6" key="1">
    <citation type="journal article" date="2019" name="Int. J. Syst. Evol. Microbiol.">
        <title>The Global Catalogue of Microorganisms (GCM) 10K type strain sequencing project: providing services to taxonomists for standard genome sequencing and annotation.</title>
        <authorList>
            <consortium name="The Broad Institute Genomics Platform"/>
            <consortium name="The Broad Institute Genome Sequencing Center for Infectious Disease"/>
            <person name="Wu L."/>
            <person name="Ma J."/>
        </authorList>
    </citation>
    <scope>NUCLEOTIDE SEQUENCE [LARGE SCALE GENOMIC DNA]</scope>
    <source>
        <strain evidence="6">CCUG 59129</strain>
    </source>
</reference>
<keyword evidence="1" id="KW-0805">Transcription regulation</keyword>
<dbReference type="InterPro" id="IPR009057">
    <property type="entry name" value="Homeodomain-like_sf"/>
</dbReference>
<evidence type="ECO:0000259" key="4">
    <source>
        <dbReference type="PROSITE" id="PS01124"/>
    </source>
</evidence>
<organism evidence="5 6">
    <name type="scientific">Paenibacillus chungangensis</name>
    <dbReference type="NCBI Taxonomy" id="696535"/>
    <lineage>
        <taxon>Bacteria</taxon>
        <taxon>Bacillati</taxon>
        <taxon>Bacillota</taxon>
        <taxon>Bacilli</taxon>
        <taxon>Bacillales</taxon>
        <taxon>Paenibacillaceae</taxon>
        <taxon>Paenibacillus</taxon>
    </lineage>
</organism>
<dbReference type="RefSeq" id="WP_377564410.1">
    <property type="nucleotide sequence ID" value="NZ_JBHTJZ010000012.1"/>
</dbReference>
<dbReference type="SUPFAM" id="SSF51215">
    <property type="entry name" value="Regulatory protein AraC"/>
    <property type="match status" value="1"/>
</dbReference>
<dbReference type="InterPro" id="IPR003313">
    <property type="entry name" value="AraC-bd"/>
</dbReference>
<dbReference type="Gene3D" id="2.60.120.280">
    <property type="entry name" value="Regulatory protein AraC"/>
    <property type="match status" value="1"/>
</dbReference>